<feature type="transmembrane region" description="Helical" evidence="6">
    <location>
        <begin position="282"/>
        <end position="298"/>
    </location>
</feature>
<gene>
    <name evidence="8" type="ORF">UFOPK3461_00651</name>
</gene>
<feature type="domain" description="EamA" evidence="7">
    <location>
        <begin position="6"/>
        <end position="140"/>
    </location>
</feature>
<evidence type="ECO:0000259" key="7">
    <source>
        <dbReference type="Pfam" id="PF00892"/>
    </source>
</evidence>
<feature type="domain" description="EamA" evidence="7">
    <location>
        <begin position="153"/>
        <end position="297"/>
    </location>
</feature>
<accession>A0A6J7E6V1</accession>
<dbReference type="InterPro" id="IPR050638">
    <property type="entry name" value="AA-Vitamin_Transporters"/>
</dbReference>
<feature type="transmembrane region" description="Helical" evidence="6">
    <location>
        <begin position="222"/>
        <end position="245"/>
    </location>
</feature>
<dbReference type="EMBL" id="CAFBLW010000044">
    <property type="protein sequence ID" value="CAB4876820.1"/>
    <property type="molecule type" value="Genomic_DNA"/>
</dbReference>
<keyword evidence="3 6" id="KW-0812">Transmembrane</keyword>
<evidence type="ECO:0000256" key="3">
    <source>
        <dbReference type="ARBA" id="ARBA00022692"/>
    </source>
</evidence>
<dbReference type="PANTHER" id="PTHR32322:SF18">
    <property type="entry name" value="S-ADENOSYLMETHIONINE_S-ADENOSYLHOMOCYSTEINE TRANSPORTER"/>
    <property type="match status" value="1"/>
</dbReference>
<dbReference type="SUPFAM" id="SSF103481">
    <property type="entry name" value="Multidrug resistance efflux transporter EmrE"/>
    <property type="match status" value="2"/>
</dbReference>
<feature type="transmembrane region" description="Helical" evidence="6">
    <location>
        <begin position="35"/>
        <end position="56"/>
    </location>
</feature>
<dbReference type="GO" id="GO:0005886">
    <property type="term" value="C:plasma membrane"/>
    <property type="evidence" value="ECO:0007669"/>
    <property type="project" value="UniProtKB-SubCell"/>
</dbReference>
<name>A0A6J7E6V1_9ZZZZ</name>
<dbReference type="InterPro" id="IPR000620">
    <property type="entry name" value="EamA_dom"/>
</dbReference>
<feature type="transmembrane region" description="Helical" evidence="6">
    <location>
        <begin position="9"/>
        <end position="29"/>
    </location>
</feature>
<feature type="transmembrane region" description="Helical" evidence="6">
    <location>
        <begin position="151"/>
        <end position="170"/>
    </location>
</feature>
<keyword evidence="2" id="KW-1003">Cell membrane</keyword>
<reference evidence="8" key="1">
    <citation type="submission" date="2020-05" db="EMBL/GenBank/DDBJ databases">
        <authorList>
            <person name="Chiriac C."/>
            <person name="Salcher M."/>
            <person name="Ghai R."/>
            <person name="Kavagutti S V."/>
        </authorList>
    </citation>
    <scope>NUCLEOTIDE SEQUENCE</scope>
</reference>
<dbReference type="InterPro" id="IPR037185">
    <property type="entry name" value="EmrE-like"/>
</dbReference>
<evidence type="ECO:0000313" key="8">
    <source>
        <dbReference type="EMBL" id="CAB4876820.1"/>
    </source>
</evidence>
<keyword evidence="4 6" id="KW-1133">Transmembrane helix</keyword>
<dbReference type="Pfam" id="PF00892">
    <property type="entry name" value="EamA"/>
    <property type="match status" value="2"/>
</dbReference>
<feature type="transmembrane region" description="Helical" evidence="6">
    <location>
        <begin position="257"/>
        <end position="276"/>
    </location>
</feature>
<dbReference type="PANTHER" id="PTHR32322">
    <property type="entry name" value="INNER MEMBRANE TRANSPORTER"/>
    <property type="match status" value="1"/>
</dbReference>
<feature type="transmembrane region" description="Helical" evidence="6">
    <location>
        <begin position="126"/>
        <end position="145"/>
    </location>
</feature>
<dbReference type="AlphaFoldDB" id="A0A6J7E6V1"/>
<evidence type="ECO:0000256" key="1">
    <source>
        <dbReference type="ARBA" id="ARBA00004651"/>
    </source>
</evidence>
<sequence>MFTKHRGELFLVLGALFFSFNGVVVTLVLKHMSTFRLAEVRALGAFTLLFLITFIQDRKSLRAEKKEIPVLIFYGIFGYAMVQLGYFVGIARNVPLGLVLILEFTAPIWIVLWIKFVRKKSVERNMWTGIAASLIGLALLAKVWDGLTLDLLGLAGSIGSAIALAIYFLVGERQGVKRSAQAMTVWGLGFASLFWLILFPIWNFPFKFFTTTIQLEGALDAYALPGWLLIAWIVICGTMIPYLFVVGGMRILGASKSSVIGMLEPVLAGLFAWVLIGQGWSAIQLLGAVIVLIGIYIADKTKNSAIAK</sequence>
<evidence type="ECO:0000256" key="6">
    <source>
        <dbReference type="SAM" id="Phobius"/>
    </source>
</evidence>
<keyword evidence="5 6" id="KW-0472">Membrane</keyword>
<feature type="transmembrane region" description="Helical" evidence="6">
    <location>
        <begin position="182"/>
        <end position="202"/>
    </location>
</feature>
<evidence type="ECO:0000256" key="4">
    <source>
        <dbReference type="ARBA" id="ARBA00022989"/>
    </source>
</evidence>
<feature type="transmembrane region" description="Helical" evidence="6">
    <location>
        <begin position="94"/>
        <end position="114"/>
    </location>
</feature>
<evidence type="ECO:0000256" key="2">
    <source>
        <dbReference type="ARBA" id="ARBA00022475"/>
    </source>
</evidence>
<proteinExistence type="predicted"/>
<protein>
    <submittedName>
        <fullName evidence="8">Unannotated protein</fullName>
    </submittedName>
</protein>
<evidence type="ECO:0000256" key="5">
    <source>
        <dbReference type="ARBA" id="ARBA00023136"/>
    </source>
</evidence>
<organism evidence="8">
    <name type="scientific">freshwater metagenome</name>
    <dbReference type="NCBI Taxonomy" id="449393"/>
    <lineage>
        <taxon>unclassified sequences</taxon>
        <taxon>metagenomes</taxon>
        <taxon>ecological metagenomes</taxon>
    </lineage>
</organism>
<comment type="subcellular location">
    <subcellularLocation>
        <location evidence="1">Cell membrane</location>
        <topology evidence="1">Multi-pass membrane protein</topology>
    </subcellularLocation>
</comment>
<feature type="transmembrane region" description="Helical" evidence="6">
    <location>
        <begin position="68"/>
        <end position="88"/>
    </location>
</feature>